<evidence type="ECO:0000256" key="1">
    <source>
        <dbReference type="SAM" id="MobiDB-lite"/>
    </source>
</evidence>
<protein>
    <submittedName>
        <fullName evidence="2">Uncharacterized protein</fullName>
    </submittedName>
</protein>
<comment type="caution">
    <text evidence="2">The sequence shown here is derived from an EMBL/GenBank/DDBJ whole genome shotgun (WGS) entry which is preliminary data.</text>
</comment>
<keyword evidence="3" id="KW-1185">Reference proteome</keyword>
<reference evidence="2 3" key="1">
    <citation type="journal article" date="2018" name="Nat. Ecol. Evol.">
        <title>Shark genomes provide insights into elasmobranch evolution and the origin of vertebrates.</title>
        <authorList>
            <person name="Hara Y"/>
            <person name="Yamaguchi K"/>
            <person name="Onimaru K"/>
            <person name="Kadota M"/>
            <person name="Koyanagi M"/>
            <person name="Keeley SD"/>
            <person name="Tatsumi K"/>
            <person name="Tanaka K"/>
            <person name="Motone F"/>
            <person name="Kageyama Y"/>
            <person name="Nozu R"/>
            <person name="Adachi N"/>
            <person name="Nishimura O"/>
            <person name="Nakagawa R"/>
            <person name="Tanegashima C"/>
            <person name="Kiyatake I"/>
            <person name="Matsumoto R"/>
            <person name="Murakumo K"/>
            <person name="Nishida K"/>
            <person name="Terakita A"/>
            <person name="Kuratani S"/>
            <person name="Sato K"/>
            <person name="Hyodo S Kuraku.S."/>
        </authorList>
    </citation>
    <scope>NUCLEOTIDE SEQUENCE [LARGE SCALE GENOMIC DNA]</scope>
</reference>
<dbReference type="EMBL" id="BEZZ01000227">
    <property type="protein sequence ID" value="GCC28968.1"/>
    <property type="molecule type" value="Genomic_DNA"/>
</dbReference>
<organism evidence="2 3">
    <name type="scientific">Chiloscyllium punctatum</name>
    <name type="common">Brownbanded bambooshark</name>
    <name type="synonym">Hemiscyllium punctatum</name>
    <dbReference type="NCBI Taxonomy" id="137246"/>
    <lineage>
        <taxon>Eukaryota</taxon>
        <taxon>Metazoa</taxon>
        <taxon>Chordata</taxon>
        <taxon>Craniata</taxon>
        <taxon>Vertebrata</taxon>
        <taxon>Chondrichthyes</taxon>
        <taxon>Elasmobranchii</taxon>
        <taxon>Galeomorphii</taxon>
        <taxon>Galeoidea</taxon>
        <taxon>Orectolobiformes</taxon>
        <taxon>Hemiscylliidae</taxon>
        <taxon>Chiloscyllium</taxon>
    </lineage>
</organism>
<name>A0A401SF04_CHIPU</name>
<evidence type="ECO:0000313" key="2">
    <source>
        <dbReference type="EMBL" id="GCC28968.1"/>
    </source>
</evidence>
<feature type="region of interest" description="Disordered" evidence="1">
    <location>
        <begin position="86"/>
        <end position="105"/>
    </location>
</feature>
<sequence>MVLALVILGQAGNLYRNEYENIVDQRVDDAGDFGGAVGVTLLHHFVDVDGGPFFPWTDSSVLPLLAGARSLNAPSWHLSFLSLRHSNSNGTGGRQHILPGPVRPS</sequence>
<dbReference type="AlphaFoldDB" id="A0A401SF04"/>
<proteinExistence type="predicted"/>
<accession>A0A401SF04</accession>
<dbReference type="Proteomes" id="UP000287033">
    <property type="component" value="Unassembled WGS sequence"/>
</dbReference>
<evidence type="ECO:0000313" key="3">
    <source>
        <dbReference type="Proteomes" id="UP000287033"/>
    </source>
</evidence>
<gene>
    <name evidence="2" type="ORF">chiPu_0007403</name>
</gene>